<sequence>MNVSRLSLELLGGLPGNFSSFPPSSNLSFWETIHMNINLLFSGYEPTTIVLEVMYSVSFLIGLVGNIMALRALTRKRRNRLSGATATRSLLVNLAVCDMMVVCVCMPVTLGHQVYNAWVFGDFMCRAVPFVQAVAVSASVLSLAVISLNRYYSVHNPLHARSFFTWRRIFWMICGVWVLSSGLCAPLIFMNKTEELVLLGGRLTIPVCTESWPYAKLRQGYNFVLFCALYGIPALFNLTICFLTARRLWSGRDGFPEGGTKRHLMGNSSRLKTRKKIVKMVVALVLLFTLSWLPLYAIDIWIDFKMPNADQDDEHPGWILQLRSFAQWLGLTNSSLNPLCYCFMGNLYRSVKRIKQSYRHRFSSPFKLNMSQTPSTSSTLLSYRASSDISKTDFSHWRNTQTLTRSKSVSSVTICETNFD</sequence>
<keyword evidence="12" id="KW-1185">Reference proteome</keyword>
<dbReference type="Gene3D" id="1.20.1070.10">
    <property type="entry name" value="Rhodopsin 7-helix transmembrane proteins"/>
    <property type="match status" value="1"/>
</dbReference>
<comment type="similarity">
    <text evidence="8">Belongs to the G-protein coupled receptor 1 family.</text>
</comment>
<organism evidence="11 12">
    <name type="scientific">Scyliorhinus torazame</name>
    <name type="common">Cloudy catshark</name>
    <name type="synonym">Catulus torazame</name>
    <dbReference type="NCBI Taxonomy" id="75743"/>
    <lineage>
        <taxon>Eukaryota</taxon>
        <taxon>Metazoa</taxon>
        <taxon>Chordata</taxon>
        <taxon>Craniata</taxon>
        <taxon>Vertebrata</taxon>
        <taxon>Chondrichthyes</taxon>
        <taxon>Elasmobranchii</taxon>
        <taxon>Galeomorphii</taxon>
        <taxon>Galeoidea</taxon>
        <taxon>Carcharhiniformes</taxon>
        <taxon>Scyliorhinidae</taxon>
        <taxon>Scyliorhinus</taxon>
    </lineage>
</organism>
<dbReference type="CDD" id="cd14993">
    <property type="entry name" value="7tmA_CCKR-like"/>
    <property type="match status" value="1"/>
</dbReference>
<dbReference type="InterPro" id="IPR017452">
    <property type="entry name" value="GPCR_Rhodpsn_7TM"/>
</dbReference>
<dbReference type="STRING" id="75743.A0A401P9S9"/>
<feature type="transmembrane region" description="Helical" evidence="9">
    <location>
        <begin position="277"/>
        <end position="298"/>
    </location>
</feature>
<evidence type="ECO:0000313" key="12">
    <source>
        <dbReference type="Proteomes" id="UP000288216"/>
    </source>
</evidence>
<accession>A0A401P9S9</accession>
<keyword evidence="3 9" id="KW-1133">Transmembrane helix</keyword>
<dbReference type="InterPro" id="IPR000276">
    <property type="entry name" value="GPCR_Rhodpsn"/>
</dbReference>
<reference evidence="11 12" key="1">
    <citation type="journal article" date="2018" name="Nat. Ecol. Evol.">
        <title>Shark genomes provide insights into elasmobranch evolution and the origin of vertebrates.</title>
        <authorList>
            <person name="Hara Y"/>
            <person name="Yamaguchi K"/>
            <person name="Onimaru K"/>
            <person name="Kadota M"/>
            <person name="Koyanagi M"/>
            <person name="Keeley SD"/>
            <person name="Tatsumi K"/>
            <person name="Tanaka K"/>
            <person name="Motone F"/>
            <person name="Kageyama Y"/>
            <person name="Nozu R"/>
            <person name="Adachi N"/>
            <person name="Nishimura O"/>
            <person name="Nakagawa R"/>
            <person name="Tanegashima C"/>
            <person name="Kiyatake I"/>
            <person name="Matsumoto R"/>
            <person name="Murakumo K"/>
            <person name="Nishida K"/>
            <person name="Terakita A"/>
            <person name="Kuratani S"/>
            <person name="Sato K"/>
            <person name="Hyodo S Kuraku.S."/>
        </authorList>
    </citation>
    <scope>NUCLEOTIDE SEQUENCE [LARGE SCALE GENOMIC DNA]</scope>
</reference>
<evidence type="ECO:0000313" key="11">
    <source>
        <dbReference type="EMBL" id="GCB69895.1"/>
    </source>
</evidence>
<dbReference type="OrthoDB" id="10037617at2759"/>
<evidence type="ECO:0000256" key="4">
    <source>
        <dbReference type="ARBA" id="ARBA00023040"/>
    </source>
</evidence>
<dbReference type="PANTHER" id="PTHR45695">
    <property type="entry name" value="LEUCOKININ RECEPTOR-RELATED"/>
    <property type="match status" value="1"/>
</dbReference>
<keyword evidence="2 8" id="KW-0812">Transmembrane</keyword>
<comment type="subcellular location">
    <subcellularLocation>
        <location evidence="1">Membrane</location>
        <topology evidence="1">Multi-pass membrane protein</topology>
    </subcellularLocation>
</comment>
<keyword evidence="7 8" id="KW-0807">Transducer</keyword>
<protein>
    <recommendedName>
        <fullName evidence="10">G-protein coupled receptors family 1 profile domain-containing protein</fullName>
    </recommendedName>
</protein>
<dbReference type="OMA" id="LCMICVV"/>
<dbReference type="AlphaFoldDB" id="A0A401P9S9"/>
<evidence type="ECO:0000259" key="10">
    <source>
        <dbReference type="PROSITE" id="PS50262"/>
    </source>
</evidence>
<feature type="transmembrane region" description="Helical" evidence="9">
    <location>
        <begin position="49"/>
        <end position="69"/>
    </location>
</feature>
<dbReference type="PANTHER" id="PTHR45695:SF36">
    <property type="entry name" value="G-PROTEIN COUPLED RECEPTORS FAMILY 1 PROFILE DOMAIN-CONTAINING PROTEIN"/>
    <property type="match status" value="1"/>
</dbReference>
<proteinExistence type="inferred from homology"/>
<gene>
    <name evidence="11" type="ORF">scyTo_0010661</name>
</gene>
<name>A0A401P9S9_SCYTO</name>
<feature type="transmembrane region" description="Helical" evidence="9">
    <location>
        <begin position="223"/>
        <end position="245"/>
    </location>
</feature>
<comment type="caution">
    <text evidence="11">The sequence shown here is derived from an EMBL/GenBank/DDBJ whole genome shotgun (WGS) entry which is preliminary data.</text>
</comment>
<dbReference type="SUPFAM" id="SSF81321">
    <property type="entry name" value="Family A G protein-coupled receptor-like"/>
    <property type="match status" value="1"/>
</dbReference>
<dbReference type="GO" id="GO:0005886">
    <property type="term" value="C:plasma membrane"/>
    <property type="evidence" value="ECO:0007669"/>
    <property type="project" value="TreeGrafter"/>
</dbReference>
<evidence type="ECO:0000256" key="5">
    <source>
        <dbReference type="ARBA" id="ARBA00023136"/>
    </source>
</evidence>
<dbReference type="Proteomes" id="UP000288216">
    <property type="component" value="Unassembled WGS sequence"/>
</dbReference>
<evidence type="ECO:0000256" key="2">
    <source>
        <dbReference type="ARBA" id="ARBA00022692"/>
    </source>
</evidence>
<dbReference type="PROSITE" id="PS00237">
    <property type="entry name" value="G_PROTEIN_RECEP_F1_1"/>
    <property type="match status" value="1"/>
</dbReference>
<feature type="domain" description="G-protein coupled receptors family 1 profile" evidence="10">
    <location>
        <begin position="65"/>
        <end position="341"/>
    </location>
</feature>
<feature type="transmembrane region" description="Helical" evidence="9">
    <location>
        <begin position="130"/>
        <end position="148"/>
    </location>
</feature>
<evidence type="ECO:0000256" key="6">
    <source>
        <dbReference type="ARBA" id="ARBA00023170"/>
    </source>
</evidence>
<dbReference type="PRINTS" id="PR00237">
    <property type="entry name" value="GPCRRHODOPSN"/>
</dbReference>
<feature type="transmembrane region" description="Helical" evidence="9">
    <location>
        <begin position="90"/>
        <end position="110"/>
    </location>
</feature>
<keyword evidence="4 8" id="KW-0297">G-protein coupled receptor</keyword>
<evidence type="ECO:0000256" key="3">
    <source>
        <dbReference type="ARBA" id="ARBA00022989"/>
    </source>
</evidence>
<feature type="transmembrane region" description="Helical" evidence="9">
    <location>
        <begin position="169"/>
        <end position="189"/>
    </location>
</feature>
<dbReference type="EMBL" id="BFAA01004636">
    <property type="protein sequence ID" value="GCB69895.1"/>
    <property type="molecule type" value="Genomic_DNA"/>
</dbReference>
<keyword evidence="6 8" id="KW-0675">Receptor</keyword>
<evidence type="ECO:0000256" key="8">
    <source>
        <dbReference type="RuleBase" id="RU000688"/>
    </source>
</evidence>
<dbReference type="GO" id="GO:0004930">
    <property type="term" value="F:G protein-coupled receptor activity"/>
    <property type="evidence" value="ECO:0007669"/>
    <property type="project" value="UniProtKB-KW"/>
</dbReference>
<evidence type="ECO:0000256" key="9">
    <source>
        <dbReference type="SAM" id="Phobius"/>
    </source>
</evidence>
<dbReference type="PROSITE" id="PS50262">
    <property type="entry name" value="G_PROTEIN_RECEP_F1_2"/>
    <property type="match status" value="1"/>
</dbReference>
<evidence type="ECO:0000256" key="7">
    <source>
        <dbReference type="ARBA" id="ARBA00023224"/>
    </source>
</evidence>
<dbReference type="Pfam" id="PF00001">
    <property type="entry name" value="7tm_1"/>
    <property type="match status" value="1"/>
</dbReference>
<feature type="transmembrane region" description="Helical" evidence="9">
    <location>
        <begin position="325"/>
        <end position="348"/>
    </location>
</feature>
<evidence type="ECO:0000256" key="1">
    <source>
        <dbReference type="ARBA" id="ARBA00004141"/>
    </source>
</evidence>
<keyword evidence="5 9" id="KW-0472">Membrane</keyword>